<feature type="domain" description="DUF2415" evidence="2">
    <location>
        <begin position="248"/>
        <end position="286"/>
    </location>
</feature>
<dbReference type="InterPro" id="IPR036322">
    <property type="entry name" value="WD40_repeat_dom_sf"/>
</dbReference>
<dbReference type="Proteomes" id="UP000054558">
    <property type="component" value="Unassembled WGS sequence"/>
</dbReference>
<sequence>MVSAMAATDGIKLSSVEEAMFVDEVAAWPQKTTIQHWQLRDLVSCGDSDDEFYTVCGKQVVSFDTAVARAFAVQTLDYSPTSMTVGCGFLASGGQQSELTVTRLEDNSCVFNGVAGGTVNNALHIARGPNPGDVWLLVSNNDDTIKVLSLPGMVQLDTIFCSVAINYTAVSPCGSYMACVGDSRHAYLYSIKNGFNRITTYSEASDHGMCCSWNAAGNAFAAASQDGTVCVWDIRFGKVLAKFHSKEGACRVVKYTRGPHDLLAFSEHTSFVHVVDSRTYDRKQTIRLGDEDQEPHISGLAFSKDASHLFVGTEDCVVQYEVDSVGRRAFACGTINPR</sequence>
<feature type="repeat" description="WD" evidence="1">
    <location>
        <begin position="212"/>
        <end position="242"/>
    </location>
</feature>
<gene>
    <name evidence="3" type="ORF">KFL_003530050</name>
</gene>
<keyword evidence="4" id="KW-1185">Reference proteome</keyword>
<dbReference type="PANTHER" id="PTHR43991">
    <property type="entry name" value="WD REPEAT PROTEIN (AFU_ORTHOLOGUE AFUA_8G05640)-RELATED"/>
    <property type="match status" value="1"/>
</dbReference>
<dbReference type="InterPro" id="IPR019417">
    <property type="entry name" value="DUF2415"/>
</dbReference>
<reference evidence="3 4" key="1">
    <citation type="journal article" date="2014" name="Nat. Commun.">
        <title>Klebsormidium flaccidum genome reveals primary factors for plant terrestrial adaptation.</title>
        <authorList>
            <person name="Hori K."/>
            <person name="Maruyama F."/>
            <person name="Fujisawa T."/>
            <person name="Togashi T."/>
            <person name="Yamamoto N."/>
            <person name="Seo M."/>
            <person name="Sato S."/>
            <person name="Yamada T."/>
            <person name="Mori H."/>
            <person name="Tajima N."/>
            <person name="Moriyama T."/>
            <person name="Ikeuchi M."/>
            <person name="Watanabe M."/>
            <person name="Wada H."/>
            <person name="Kobayashi K."/>
            <person name="Saito M."/>
            <person name="Masuda T."/>
            <person name="Sasaki-Sekimoto Y."/>
            <person name="Mashiguchi K."/>
            <person name="Awai K."/>
            <person name="Shimojima M."/>
            <person name="Masuda S."/>
            <person name="Iwai M."/>
            <person name="Nobusawa T."/>
            <person name="Narise T."/>
            <person name="Kondo S."/>
            <person name="Saito H."/>
            <person name="Sato R."/>
            <person name="Murakawa M."/>
            <person name="Ihara Y."/>
            <person name="Oshima-Yamada Y."/>
            <person name="Ohtaka K."/>
            <person name="Satoh M."/>
            <person name="Sonobe K."/>
            <person name="Ishii M."/>
            <person name="Ohtani R."/>
            <person name="Kanamori-Sato M."/>
            <person name="Honoki R."/>
            <person name="Miyazaki D."/>
            <person name="Mochizuki H."/>
            <person name="Umetsu J."/>
            <person name="Higashi K."/>
            <person name="Shibata D."/>
            <person name="Kamiya Y."/>
            <person name="Sato N."/>
            <person name="Nakamura Y."/>
            <person name="Tabata S."/>
            <person name="Ida S."/>
            <person name="Kurokawa K."/>
            <person name="Ohta H."/>
        </authorList>
    </citation>
    <scope>NUCLEOTIDE SEQUENCE [LARGE SCALE GENOMIC DNA]</scope>
    <source>
        <strain evidence="3 4">NIES-2285</strain>
    </source>
</reference>
<dbReference type="SMART" id="SM00320">
    <property type="entry name" value="WD40"/>
    <property type="match status" value="3"/>
</dbReference>
<dbReference type="OMA" id="NMNHASV"/>
<dbReference type="Pfam" id="PF10313">
    <property type="entry name" value="DUF2415"/>
    <property type="match status" value="1"/>
</dbReference>
<dbReference type="SUPFAM" id="SSF50978">
    <property type="entry name" value="WD40 repeat-like"/>
    <property type="match status" value="1"/>
</dbReference>
<evidence type="ECO:0000313" key="4">
    <source>
        <dbReference type="Proteomes" id="UP000054558"/>
    </source>
</evidence>
<dbReference type="InterPro" id="IPR001680">
    <property type="entry name" value="WD40_rpt"/>
</dbReference>
<evidence type="ECO:0000256" key="1">
    <source>
        <dbReference type="PROSITE-ProRule" id="PRU00221"/>
    </source>
</evidence>
<dbReference type="InterPro" id="IPR015943">
    <property type="entry name" value="WD40/YVTN_repeat-like_dom_sf"/>
</dbReference>
<accession>A0A1Y1IEA3</accession>
<dbReference type="PROSITE" id="PS50082">
    <property type="entry name" value="WD_REPEATS_2"/>
    <property type="match status" value="1"/>
</dbReference>
<organism evidence="3 4">
    <name type="scientific">Klebsormidium nitens</name>
    <name type="common">Green alga</name>
    <name type="synonym">Ulothrix nitens</name>
    <dbReference type="NCBI Taxonomy" id="105231"/>
    <lineage>
        <taxon>Eukaryota</taxon>
        <taxon>Viridiplantae</taxon>
        <taxon>Streptophyta</taxon>
        <taxon>Klebsormidiophyceae</taxon>
        <taxon>Klebsormidiales</taxon>
        <taxon>Klebsormidiaceae</taxon>
        <taxon>Klebsormidium</taxon>
    </lineage>
</organism>
<dbReference type="AlphaFoldDB" id="A0A1Y1IEA3"/>
<evidence type="ECO:0000259" key="2">
    <source>
        <dbReference type="Pfam" id="PF10313"/>
    </source>
</evidence>
<protein>
    <recommendedName>
        <fullName evidence="2">DUF2415 domain-containing protein</fullName>
    </recommendedName>
</protein>
<proteinExistence type="predicted"/>
<dbReference type="EMBL" id="DF237302">
    <property type="protein sequence ID" value="GAQ87441.1"/>
    <property type="molecule type" value="Genomic_DNA"/>
</dbReference>
<evidence type="ECO:0000313" key="3">
    <source>
        <dbReference type="EMBL" id="GAQ87441.1"/>
    </source>
</evidence>
<dbReference type="Pfam" id="PF00400">
    <property type="entry name" value="WD40"/>
    <property type="match status" value="1"/>
</dbReference>
<dbReference type="Gene3D" id="2.130.10.10">
    <property type="entry name" value="YVTN repeat-like/Quinoprotein amine dehydrogenase"/>
    <property type="match status" value="1"/>
</dbReference>
<dbReference type="OrthoDB" id="64353at2759"/>
<name>A0A1Y1IEA3_KLENI</name>
<dbReference type="PANTHER" id="PTHR43991:SF9">
    <property type="entry name" value="DUF2415 DOMAIN-CONTAINING PROTEIN"/>
    <property type="match status" value="1"/>
</dbReference>
<keyword evidence="1" id="KW-0853">WD repeat</keyword>